<dbReference type="InterPro" id="IPR021109">
    <property type="entry name" value="Peptidase_aspartic_dom_sf"/>
</dbReference>
<evidence type="ECO:0000313" key="3">
    <source>
        <dbReference type="EMBL" id="BBX65782.1"/>
    </source>
</evidence>
<dbReference type="InterPro" id="IPR038332">
    <property type="entry name" value="PPE_sf"/>
</dbReference>
<accession>A0A7I7M1Q3</accession>
<dbReference type="SUPFAM" id="SSF140459">
    <property type="entry name" value="PE/PPE dimer-like"/>
    <property type="match status" value="1"/>
</dbReference>
<evidence type="ECO:0000259" key="1">
    <source>
        <dbReference type="Pfam" id="PF00934"/>
    </source>
</evidence>
<feature type="domain" description="PE cleavage protein A C-terminal" evidence="2">
    <location>
        <begin position="284"/>
        <end position="581"/>
    </location>
</feature>
<dbReference type="InterPro" id="IPR048054">
    <property type="entry name" value="PecA_C"/>
</dbReference>
<gene>
    <name evidence="3" type="ORF">MSAS_49560</name>
</gene>
<dbReference type="Pfam" id="PF21526">
    <property type="entry name" value="PGRS"/>
    <property type="match status" value="1"/>
</dbReference>
<evidence type="ECO:0000259" key="2">
    <source>
        <dbReference type="Pfam" id="PF20729"/>
    </source>
</evidence>
<dbReference type="KEGG" id="msak:MSAS_49560"/>
<dbReference type="InterPro" id="IPR000084">
    <property type="entry name" value="PE-PGRS_N"/>
</dbReference>
<dbReference type="AlphaFoldDB" id="A0A7I7M1Q3"/>
<dbReference type="Pfam" id="PF00934">
    <property type="entry name" value="PE"/>
    <property type="match status" value="1"/>
</dbReference>
<name>A0A7I7M1Q3_9MYCO</name>
<dbReference type="EMBL" id="AP022573">
    <property type="protein sequence ID" value="BBX65782.1"/>
    <property type="molecule type" value="Genomic_DNA"/>
</dbReference>
<evidence type="ECO:0008006" key="4">
    <source>
        <dbReference type="Google" id="ProtNLM"/>
    </source>
</evidence>
<dbReference type="Gene3D" id="2.40.70.10">
    <property type="entry name" value="Acid Proteases"/>
    <property type="match status" value="1"/>
</dbReference>
<dbReference type="InterPro" id="IPR048996">
    <property type="entry name" value="PGRS_rpt"/>
</dbReference>
<feature type="domain" description="PE" evidence="1">
    <location>
        <begin position="4"/>
        <end position="94"/>
    </location>
</feature>
<sequence>MSYVIAAPDLLGSAATHVAGLGSSLSEAYAAAAAPTTEVLAAADDEVSAAVASLFSEQAKLFQELTAQAAAFHGQFVQAVYGAEGAYAAAEAAAAGPLQTLQSDLQALTAYSPVKYLTGRPLIGNGVNGTTDAQGAGTPGGAGGWLYGSGGSGGNSTATGAPGGAGGAAGLIGNGGSGGAGGWGALGGAGGPGGLLFGNGGPGGTGGPLGVGGLGGNAILWGSGGAGGAGGELAPGGAGGNGGYLIGNGGPGGPGGILGSGGFGGKAGLVGAAGLTGANGGSASVALTYTTENDFSTVQISVGGGPPITTEVDTGSGGLVIPVTQLSPEVLQNLGPATGTGEVDYGGWGKFYYTEYKTPVNFGNGISTAPTTIGVFTRVEEIDGNGNWVNIPQSDWSNPKYAISADMGVGIGAADDQGLISPLRDLPGGLGQGFLMNEPAGQLQFGPNPLPAVTSVDGGWYSTTLDVQISYDGAQSAIQPITYEGSGNAIIDSGGLGGDLPKNFVLPSTLSGYSEGDNLPLGTMISVFTPDGTELYTTTVTTATGGNATNIGSIADGFSTGFYPFLQGPIYFSYSPAGLGTAIWDYPPSV</sequence>
<proteinExistence type="predicted"/>
<dbReference type="GO" id="GO:0004190">
    <property type="term" value="F:aspartic-type endopeptidase activity"/>
    <property type="evidence" value="ECO:0007669"/>
    <property type="project" value="InterPro"/>
</dbReference>
<reference evidence="3" key="2">
    <citation type="submission" date="2020-02" db="EMBL/GenBank/DDBJ databases">
        <authorList>
            <person name="Matsumoto Y."/>
            <person name="Motooka D."/>
            <person name="Nakamura S."/>
        </authorList>
    </citation>
    <scope>NUCLEOTIDE SEQUENCE</scope>
    <source>
        <strain evidence="3">JCM 13016</strain>
    </source>
</reference>
<reference evidence="3" key="1">
    <citation type="journal article" date="2019" name="Emerg. Microbes Infect.">
        <title>Comprehensive subspecies identification of 175 nontuberculous mycobacteria species based on 7547 genomic profiles.</title>
        <authorList>
            <person name="Matsumoto Y."/>
            <person name="Kinjo T."/>
            <person name="Motooka D."/>
            <person name="Nabeya D."/>
            <person name="Jung N."/>
            <person name="Uechi K."/>
            <person name="Horii T."/>
            <person name="Iida T."/>
            <person name="Fujita J."/>
            <person name="Nakamura S."/>
        </authorList>
    </citation>
    <scope>NUCLEOTIDE SEQUENCE [LARGE SCALE GENOMIC DNA]</scope>
    <source>
        <strain evidence="3">JCM 13016</strain>
    </source>
</reference>
<dbReference type="NCBIfam" id="NF038019">
    <property type="entry name" value="PE_process_PecA"/>
    <property type="match status" value="1"/>
</dbReference>
<dbReference type="RefSeq" id="WP_163645171.1">
    <property type="nucleotide sequence ID" value="NZ_AP022573.1"/>
</dbReference>
<dbReference type="Gene3D" id="1.10.287.850">
    <property type="entry name" value="HP0062-like domain"/>
    <property type="match status" value="1"/>
</dbReference>
<dbReference type="Pfam" id="PF20729">
    <property type="entry name" value="PE-PGRS_C"/>
    <property type="match status" value="1"/>
</dbReference>
<organism evidence="3">
    <name type="scientific">Mycobacterium saskatchewanense</name>
    <dbReference type="NCBI Taxonomy" id="220927"/>
    <lineage>
        <taxon>Bacteria</taxon>
        <taxon>Bacillati</taxon>
        <taxon>Actinomycetota</taxon>
        <taxon>Actinomycetes</taxon>
        <taxon>Mycobacteriales</taxon>
        <taxon>Mycobacteriaceae</taxon>
        <taxon>Mycobacterium</taxon>
        <taxon>Mycobacterium simiae complex</taxon>
    </lineage>
</organism>
<protein>
    <recommendedName>
        <fullName evidence="4">PE domain-containing protein</fullName>
    </recommendedName>
</protein>